<gene>
    <name evidence="3" type="ORF">VSS16_02600</name>
</gene>
<feature type="transmembrane region" description="Helical" evidence="2">
    <location>
        <begin position="61"/>
        <end position="80"/>
    </location>
</feature>
<keyword evidence="2" id="KW-0472">Membrane</keyword>
<name>A0ABV5E456_9ACTN</name>
<dbReference type="EMBL" id="JAYMRP010000002">
    <property type="protein sequence ID" value="MFB8771636.1"/>
    <property type="molecule type" value="Genomic_DNA"/>
</dbReference>
<feature type="region of interest" description="Disordered" evidence="1">
    <location>
        <begin position="1"/>
        <end position="22"/>
    </location>
</feature>
<proteinExistence type="predicted"/>
<evidence type="ECO:0000313" key="4">
    <source>
        <dbReference type="Proteomes" id="UP001585080"/>
    </source>
</evidence>
<keyword evidence="4" id="KW-1185">Reference proteome</keyword>
<feature type="transmembrane region" description="Helical" evidence="2">
    <location>
        <begin position="21"/>
        <end position="41"/>
    </location>
</feature>
<keyword evidence="2" id="KW-0812">Transmembrane</keyword>
<protein>
    <submittedName>
        <fullName evidence="3">LapA family protein</fullName>
    </submittedName>
</protein>
<keyword evidence="2" id="KW-1133">Transmembrane helix</keyword>
<reference evidence="3 4" key="1">
    <citation type="submission" date="2024-01" db="EMBL/GenBank/DDBJ databases">
        <title>Genome mining of biosynthetic gene clusters to explore secondary metabolites of Streptomyces sp.</title>
        <authorList>
            <person name="Baig A."/>
            <person name="Ajitkumar Shintre N."/>
            <person name="Kumar H."/>
            <person name="Anbarasu A."/>
            <person name="Ramaiah S."/>
        </authorList>
    </citation>
    <scope>NUCLEOTIDE SEQUENCE [LARGE SCALE GENOMIC DNA]</scope>
    <source>
        <strain evidence="3 4">A57</strain>
    </source>
</reference>
<accession>A0ABV5E456</accession>
<dbReference type="RefSeq" id="WP_376730676.1">
    <property type="nucleotide sequence ID" value="NZ_JAYMRP010000002.1"/>
</dbReference>
<evidence type="ECO:0000256" key="2">
    <source>
        <dbReference type="SAM" id="Phobius"/>
    </source>
</evidence>
<dbReference type="Proteomes" id="UP001585080">
    <property type="component" value="Unassembled WGS sequence"/>
</dbReference>
<evidence type="ECO:0000256" key="1">
    <source>
        <dbReference type="SAM" id="MobiDB-lite"/>
    </source>
</evidence>
<organism evidence="3 4">
    <name type="scientific">Streptomyces broussonetiae</name>
    <dbReference type="NCBI Taxonomy" id="2686304"/>
    <lineage>
        <taxon>Bacteria</taxon>
        <taxon>Bacillati</taxon>
        <taxon>Actinomycetota</taxon>
        <taxon>Actinomycetes</taxon>
        <taxon>Kitasatosporales</taxon>
        <taxon>Streptomycetaceae</taxon>
        <taxon>Streptomyces</taxon>
    </lineage>
</organism>
<evidence type="ECO:0000313" key="3">
    <source>
        <dbReference type="EMBL" id="MFB8771636.1"/>
    </source>
</evidence>
<sequence length="89" mass="9684">MSRKKTSPGDTVGERDGGGRAPMTTGQIAVLVLAVLALIFIFENTQTTDIRLLVPVVSMPLWAALLAMWLVGALCGAYLVRRRRTRARS</sequence>
<comment type="caution">
    <text evidence="3">The sequence shown here is derived from an EMBL/GenBank/DDBJ whole genome shotgun (WGS) entry which is preliminary data.</text>
</comment>